<dbReference type="Proteomes" id="UP000029074">
    <property type="component" value="Unassembled WGS sequence"/>
</dbReference>
<evidence type="ECO:0000256" key="2">
    <source>
        <dbReference type="ARBA" id="ARBA00009399"/>
    </source>
</evidence>
<dbReference type="Pfam" id="PF04138">
    <property type="entry name" value="GtrA_DPMS_TM"/>
    <property type="match status" value="1"/>
</dbReference>
<dbReference type="PANTHER" id="PTHR38459">
    <property type="entry name" value="PROPHAGE BACTOPRENOL-LINKED GLUCOSE TRANSLOCASE HOMOLOG"/>
    <property type="match status" value="1"/>
</dbReference>
<keyword evidence="4 6" id="KW-1133">Transmembrane helix</keyword>
<evidence type="ECO:0000256" key="4">
    <source>
        <dbReference type="ARBA" id="ARBA00022989"/>
    </source>
</evidence>
<evidence type="ECO:0000256" key="1">
    <source>
        <dbReference type="ARBA" id="ARBA00004141"/>
    </source>
</evidence>
<dbReference type="GO" id="GO:0000271">
    <property type="term" value="P:polysaccharide biosynthetic process"/>
    <property type="evidence" value="ECO:0007669"/>
    <property type="project" value="InterPro"/>
</dbReference>
<evidence type="ECO:0000313" key="9">
    <source>
        <dbReference type="Proteomes" id="UP000029074"/>
    </source>
</evidence>
<feature type="transmembrane region" description="Helical" evidence="6">
    <location>
        <begin position="25"/>
        <end position="47"/>
    </location>
</feature>
<proteinExistence type="inferred from homology"/>
<dbReference type="AlphaFoldDB" id="A0A087AGF3"/>
<feature type="domain" description="GtrA/DPMS transmembrane" evidence="7">
    <location>
        <begin position="24"/>
        <end position="150"/>
    </location>
</feature>
<evidence type="ECO:0000259" key="7">
    <source>
        <dbReference type="Pfam" id="PF04138"/>
    </source>
</evidence>
<organism evidence="8 9">
    <name type="scientific">Bifidobacterium gallicum DSM 20093 = LMG 11596</name>
    <dbReference type="NCBI Taxonomy" id="561180"/>
    <lineage>
        <taxon>Bacteria</taxon>
        <taxon>Bacillati</taxon>
        <taxon>Actinomycetota</taxon>
        <taxon>Actinomycetes</taxon>
        <taxon>Bifidobacteriales</taxon>
        <taxon>Bifidobacteriaceae</taxon>
        <taxon>Bifidobacterium</taxon>
    </lineage>
</organism>
<dbReference type="InterPro" id="IPR007267">
    <property type="entry name" value="GtrA_DPMS_TM"/>
</dbReference>
<evidence type="ECO:0000256" key="6">
    <source>
        <dbReference type="SAM" id="Phobius"/>
    </source>
</evidence>
<dbReference type="GO" id="GO:0005886">
    <property type="term" value="C:plasma membrane"/>
    <property type="evidence" value="ECO:0007669"/>
    <property type="project" value="TreeGrafter"/>
</dbReference>
<evidence type="ECO:0000256" key="3">
    <source>
        <dbReference type="ARBA" id="ARBA00022692"/>
    </source>
</evidence>
<dbReference type="EMBL" id="JGYW01000008">
    <property type="protein sequence ID" value="KFI57853.1"/>
    <property type="molecule type" value="Genomic_DNA"/>
</dbReference>
<name>A0A087AGF3_9BIFI</name>
<comment type="subcellular location">
    <subcellularLocation>
        <location evidence="1">Membrane</location>
        <topology evidence="1">Multi-pass membrane protein</topology>
    </subcellularLocation>
</comment>
<feature type="transmembrane region" description="Helical" evidence="6">
    <location>
        <begin position="53"/>
        <end position="75"/>
    </location>
</feature>
<keyword evidence="9" id="KW-1185">Reference proteome</keyword>
<comment type="caution">
    <text evidence="8">The sequence shown here is derived from an EMBL/GenBank/DDBJ whole genome shotgun (WGS) entry which is preliminary data.</text>
</comment>
<comment type="similarity">
    <text evidence="2">Belongs to the GtrA family.</text>
</comment>
<feature type="transmembrane region" description="Helical" evidence="6">
    <location>
        <begin position="87"/>
        <end position="110"/>
    </location>
</feature>
<dbReference type="PANTHER" id="PTHR38459:SF1">
    <property type="entry name" value="PROPHAGE BACTOPRENOL-LINKED GLUCOSE TRANSLOCASE HOMOLOG"/>
    <property type="match status" value="1"/>
</dbReference>
<sequence>MDGLVVRGRVLNGCVRKLIEQILKFGVVGVIAALLDFGILNLLVIFLHMHNVIASTISFTLSFIFNYLASMKYVFKHRPDMARWMEVLIFLLSAVIGLMMNNGIIWLSTYGMNRDAFITQHVEYVLRTNVGKIIATFIVAVWNFVIRKIFLDDTHTAMMAKLQRKGNIYTEEELEAKWERSLAHRIGMWSIEHTPKGWH</sequence>
<evidence type="ECO:0000313" key="8">
    <source>
        <dbReference type="EMBL" id="KFI57853.1"/>
    </source>
</evidence>
<feature type="transmembrane region" description="Helical" evidence="6">
    <location>
        <begin position="130"/>
        <end position="151"/>
    </location>
</feature>
<protein>
    <submittedName>
        <fullName evidence="8">Sugar translocase</fullName>
    </submittedName>
</protein>
<gene>
    <name evidence="8" type="ORF">BGLCM_1268</name>
</gene>
<keyword evidence="3 6" id="KW-0812">Transmembrane</keyword>
<reference evidence="8 9" key="1">
    <citation type="submission" date="2014-03" db="EMBL/GenBank/DDBJ databases">
        <title>Genomics of Bifidobacteria.</title>
        <authorList>
            <person name="Ventura M."/>
            <person name="Milani C."/>
            <person name="Lugli G.A."/>
        </authorList>
    </citation>
    <scope>NUCLEOTIDE SEQUENCE [LARGE SCALE GENOMIC DNA]</scope>
    <source>
        <strain evidence="8 9">LMG 11596</strain>
    </source>
</reference>
<accession>A0A087AGF3</accession>
<evidence type="ECO:0000256" key="5">
    <source>
        <dbReference type="ARBA" id="ARBA00023136"/>
    </source>
</evidence>
<keyword evidence="5 6" id="KW-0472">Membrane</keyword>
<dbReference type="InterPro" id="IPR051401">
    <property type="entry name" value="GtrA_CellWall_Glycosyl"/>
</dbReference>